<dbReference type="EC" id="3.1.-.-" evidence="13"/>
<dbReference type="GO" id="GO:0005789">
    <property type="term" value="C:endoplasmic reticulum membrane"/>
    <property type="evidence" value="ECO:0007669"/>
    <property type="project" value="UniProtKB-SubCell"/>
</dbReference>
<dbReference type="Pfam" id="PF07819">
    <property type="entry name" value="PGAP1"/>
    <property type="match status" value="1"/>
</dbReference>
<dbReference type="Proteomes" id="UP000518305">
    <property type="component" value="Unassembled WGS sequence"/>
</dbReference>
<dbReference type="Pfam" id="PF24660">
    <property type="entry name" value="PGAP1_3rd"/>
    <property type="match status" value="1"/>
</dbReference>
<evidence type="ECO:0000256" key="12">
    <source>
        <dbReference type="ARBA" id="ARBA00093318"/>
    </source>
</evidence>
<evidence type="ECO:0000256" key="3">
    <source>
        <dbReference type="ARBA" id="ARBA00015856"/>
    </source>
</evidence>
<evidence type="ECO:0000256" key="5">
    <source>
        <dbReference type="ARBA" id="ARBA00022692"/>
    </source>
</evidence>
<evidence type="ECO:0000259" key="15">
    <source>
        <dbReference type="Pfam" id="PF25140"/>
    </source>
</evidence>
<evidence type="ECO:0000256" key="8">
    <source>
        <dbReference type="ARBA" id="ARBA00022927"/>
    </source>
</evidence>
<evidence type="ECO:0000256" key="7">
    <source>
        <dbReference type="ARBA" id="ARBA00022824"/>
    </source>
</evidence>
<feature type="non-terminal residue" evidence="16">
    <location>
        <position position="870"/>
    </location>
</feature>
<dbReference type="InterPro" id="IPR029058">
    <property type="entry name" value="AB_hydrolase_fold"/>
</dbReference>
<evidence type="ECO:0000259" key="14">
    <source>
        <dbReference type="Pfam" id="PF07819"/>
    </source>
</evidence>
<dbReference type="InterPro" id="IPR012908">
    <property type="entry name" value="PGAP1-ab_dom-like"/>
</dbReference>
<proteinExistence type="inferred from homology"/>
<keyword evidence="6 13" id="KW-0378">Hydrolase</keyword>
<dbReference type="PANTHER" id="PTHR15495:SF7">
    <property type="entry name" value="GPI INOSITOL-DEACYLASE"/>
    <property type="match status" value="1"/>
</dbReference>
<dbReference type="PANTHER" id="PTHR15495">
    <property type="entry name" value="NEGATIVE REGULATOR OF VESICLE FORMATION-RELATED"/>
    <property type="match status" value="1"/>
</dbReference>
<dbReference type="FunFam" id="3.40.50.1820:FF:000026">
    <property type="entry name" value="GPI inositol-deacylase"/>
    <property type="match status" value="1"/>
</dbReference>
<evidence type="ECO:0000256" key="13">
    <source>
        <dbReference type="RuleBase" id="RU365011"/>
    </source>
</evidence>
<evidence type="ECO:0000313" key="16">
    <source>
        <dbReference type="EMBL" id="NXG63051.1"/>
    </source>
</evidence>
<evidence type="ECO:0000256" key="6">
    <source>
        <dbReference type="ARBA" id="ARBA00022801"/>
    </source>
</evidence>
<name>A0A7K9DE38_9AVES</name>
<evidence type="ECO:0000313" key="17">
    <source>
        <dbReference type="Proteomes" id="UP000518305"/>
    </source>
</evidence>
<organism evidence="16 17">
    <name type="scientific">Hemiprocne comata</name>
    <dbReference type="NCBI Taxonomy" id="243314"/>
    <lineage>
        <taxon>Eukaryota</taxon>
        <taxon>Metazoa</taxon>
        <taxon>Chordata</taxon>
        <taxon>Craniata</taxon>
        <taxon>Vertebrata</taxon>
        <taxon>Euteleostomi</taxon>
        <taxon>Archelosauria</taxon>
        <taxon>Archosauria</taxon>
        <taxon>Dinosauria</taxon>
        <taxon>Saurischia</taxon>
        <taxon>Theropoda</taxon>
        <taxon>Coelurosauria</taxon>
        <taxon>Aves</taxon>
        <taxon>Neognathae</taxon>
        <taxon>Neoaves</taxon>
        <taxon>Strisores</taxon>
        <taxon>Apodiformes</taxon>
        <taxon>Apodidae</taxon>
        <taxon>Hemiprocninae</taxon>
        <taxon>Hemiprocne</taxon>
    </lineage>
</organism>
<evidence type="ECO:0000256" key="4">
    <source>
        <dbReference type="ARBA" id="ARBA00022448"/>
    </source>
</evidence>
<dbReference type="GO" id="GO:0050185">
    <property type="term" value="F:phosphatidylinositol deacylase activity"/>
    <property type="evidence" value="ECO:0007669"/>
    <property type="project" value="TreeGrafter"/>
</dbReference>
<dbReference type="OrthoDB" id="348976at2759"/>
<dbReference type="GO" id="GO:0015031">
    <property type="term" value="P:protein transport"/>
    <property type="evidence" value="ECO:0007669"/>
    <property type="project" value="UniProtKB-KW"/>
</dbReference>
<evidence type="ECO:0000256" key="9">
    <source>
        <dbReference type="ARBA" id="ARBA00022989"/>
    </source>
</evidence>
<dbReference type="Pfam" id="PF25141">
    <property type="entry name" value="PGAP1_2nd"/>
    <property type="match status" value="1"/>
</dbReference>
<comment type="function">
    <text evidence="12 13">GPI inositol-deacylase that catalyzes the remove of the acyl chain linked to the 2-OH position of inositol ring from the GPI-anchored protein (GPI-AP) in the endoplasmic reticulum. Initiates the post-attachment remodeling phase of GPI-AP biogenesis and participates in endoplasmic reticulum (ER)-to-Golgi transport of GPI-anchored protein.</text>
</comment>
<dbReference type="GO" id="GO:0006505">
    <property type="term" value="P:GPI anchor metabolic process"/>
    <property type="evidence" value="ECO:0007669"/>
    <property type="project" value="TreeGrafter"/>
</dbReference>
<protein>
    <recommendedName>
        <fullName evidence="3 13">GPI inositol-deacylase</fullName>
        <ecNumber evidence="13">3.1.-.-</ecNumber>
    </recommendedName>
</protein>
<reference evidence="16 17" key="1">
    <citation type="submission" date="2019-09" db="EMBL/GenBank/DDBJ databases">
        <title>Bird 10,000 Genomes (B10K) Project - Family phase.</title>
        <authorList>
            <person name="Zhang G."/>
        </authorList>
    </citation>
    <scope>NUCLEOTIDE SEQUENCE [LARGE SCALE GENOMIC DNA]</scope>
    <source>
        <strain evidence="16">B10K-DU-001-23</strain>
        <tissue evidence="16">Muscle</tissue>
    </source>
</reference>
<keyword evidence="8 13" id="KW-0653">Protein transport</keyword>
<feature type="non-terminal residue" evidence="16">
    <location>
        <position position="1"/>
    </location>
</feature>
<dbReference type="InterPro" id="IPR056824">
    <property type="entry name" value="PGAP1_TMD"/>
</dbReference>
<keyword evidence="9 13" id="KW-1133">Transmembrane helix</keyword>
<comment type="similarity">
    <text evidence="2 13">Belongs to the GPI inositol-deacylase family.</text>
</comment>
<comment type="caution">
    <text evidence="16">The sequence shown here is derived from an EMBL/GenBank/DDBJ whole genome shotgun (WGS) entry which is preliminary data.</text>
</comment>
<evidence type="ECO:0000256" key="10">
    <source>
        <dbReference type="ARBA" id="ARBA00023136"/>
    </source>
</evidence>
<comment type="caution">
    <text evidence="13">Lacks conserved residue(s) required for the propagation of feature annotation.</text>
</comment>
<feature type="transmembrane region" description="Helical" evidence="13">
    <location>
        <begin position="767"/>
        <end position="786"/>
    </location>
</feature>
<dbReference type="SUPFAM" id="SSF53474">
    <property type="entry name" value="alpha/beta-Hydrolases"/>
    <property type="match status" value="1"/>
</dbReference>
<keyword evidence="5 13" id="KW-0812">Transmembrane</keyword>
<dbReference type="Gene3D" id="3.40.50.1820">
    <property type="entry name" value="alpha/beta hydrolase"/>
    <property type="match status" value="1"/>
</dbReference>
<dbReference type="GO" id="GO:0006888">
    <property type="term" value="P:endoplasmic reticulum to Golgi vesicle-mediated transport"/>
    <property type="evidence" value="ECO:0007669"/>
    <property type="project" value="TreeGrafter"/>
</dbReference>
<gene>
    <name evidence="16" type="primary">Pgap1</name>
    <name evidence="16" type="ORF">HEMCOM_R11887</name>
</gene>
<keyword evidence="4 13" id="KW-0813">Transport</keyword>
<feature type="domain" description="GPI inositol-deacylase PGAP1-like alpha/beta" evidence="14">
    <location>
        <begin position="34"/>
        <end position="253"/>
    </location>
</feature>
<sequence length="870" mass="98471">KIKLPKKTARRYPAYELYLYGEGNYAEENKNLLLTGIPVLFLPGNAGSYKQVRSLGSIALRKAEDVDFKYHFNFFSVNFNEELVALYGGSLQRQTKFVHECIKVILKLYRGREFAPTSVAIVGHSMGGLVARALLTLKNFKPELINLLITQATPHVAPVMPLDKYLTDFYTAVNSHWILKAQDLRNLTTLSVAGGFRDYQVRSGLTFLSRLSQHDSALSVVSSAVPRAWASTDHLSIVWCKELILAIIRALFDLIDESTRQITEDPKKRMSVLNHHFVRHPAKIFEENPEAFTELTGAFMWITVKASKWTYSVYNESDGKYFTFPLASHRKSYSHVYCENNMLDTSSWIYGCMNSNSSMCLKATDLSWRAELLPTTKVVILKLQDYPSLSHVVIQVPPAAGNKYTLDCEFFKEDSRTVQLPVTHLFSFGLSSSKILLNSTGLLYNVQLQHFNQIYQAFKIYIESHCQSLKERKPSVYRLHIPWSHEDSVTVAKVPSFIEISAKLHIAPPQHDNRLPELNIYSSSDCQYEVKIKSYPYILVFQIIRFHADTLPVYVVSNILLTYGGQLSTLISTGQCSDFSLELVRTAKPYKVEPLLSIVVFLQGFHWFRVIWESLSLTEVDAAVLSSQDAWFPLVSLILFLFGTGIAYWSGVFFSASLKLLSSLWLHLIRPSVLQKDNKLITPRRLCEVLSLALVSWTTCGAFAVLIMYLQYLFKDSDSSKETSQNSTIHAVKNQSSMDSTSEATQSLSKSTTIAEAISSLKMHVTVLNLFTWIVLLSLPSLTYWLKNLRYNVRLDPDPCRSTAIILVCILEILMNSSTSEVKSSKLLKITAKVPLPLSVAMLAIGRMHLYKVPHFVTFSLLLHLLCCIL</sequence>
<evidence type="ECO:0000256" key="2">
    <source>
        <dbReference type="ARBA" id="ARBA00006931"/>
    </source>
</evidence>
<dbReference type="InterPro" id="IPR039529">
    <property type="entry name" value="PGAP1/BST1"/>
</dbReference>
<dbReference type="Pfam" id="PF25140">
    <property type="entry name" value="PGAP1_TMD"/>
    <property type="match status" value="1"/>
</dbReference>
<keyword evidence="11" id="KW-0325">Glycoprotein</keyword>
<keyword evidence="17" id="KW-1185">Reference proteome</keyword>
<dbReference type="EMBL" id="VWZJ01009577">
    <property type="protein sequence ID" value="NXG63051.1"/>
    <property type="molecule type" value="Genomic_DNA"/>
</dbReference>
<evidence type="ECO:0000256" key="1">
    <source>
        <dbReference type="ARBA" id="ARBA00004477"/>
    </source>
</evidence>
<dbReference type="AlphaFoldDB" id="A0A7K9DE38"/>
<accession>A0A7K9DE38</accession>
<feature type="transmembrane region" description="Helical" evidence="13">
    <location>
        <begin position="689"/>
        <end position="714"/>
    </location>
</feature>
<keyword evidence="10 13" id="KW-0472">Membrane</keyword>
<keyword evidence="7 13" id="KW-0256">Endoplasmic reticulum</keyword>
<evidence type="ECO:0000256" key="11">
    <source>
        <dbReference type="ARBA" id="ARBA00023180"/>
    </source>
</evidence>
<comment type="subcellular location">
    <subcellularLocation>
        <location evidence="1">Endoplasmic reticulum membrane</location>
        <topology evidence="1">Multi-pass membrane protein</topology>
    </subcellularLocation>
</comment>
<feature type="domain" description="GPI inositol-deacylase transmembrane" evidence="15">
    <location>
        <begin position="551"/>
        <end position="869"/>
    </location>
</feature>